<feature type="region of interest" description="Disordered" evidence="7">
    <location>
        <begin position="62"/>
        <end position="95"/>
    </location>
</feature>
<dbReference type="PROSITE" id="PS00463">
    <property type="entry name" value="ZN2_CY6_FUNGAL_1"/>
    <property type="match status" value="1"/>
</dbReference>
<keyword evidence="6" id="KW-0539">Nucleus</keyword>
<keyword evidence="3" id="KW-0805">Transcription regulation</keyword>
<name>A0A7R7XXF9_9EURO</name>
<evidence type="ECO:0000256" key="3">
    <source>
        <dbReference type="ARBA" id="ARBA00023015"/>
    </source>
</evidence>
<dbReference type="InterPro" id="IPR036864">
    <property type="entry name" value="Zn2-C6_fun-type_DNA-bd_sf"/>
</dbReference>
<evidence type="ECO:0000256" key="4">
    <source>
        <dbReference type="ARBA" id="ARBA00023125"/>
    </source>
</evidence>
<dbReference type="SUPFAM" id="SSF57701">
    <property type="entry name" value="Zn2/Cys6 DNA-binding domain"/>
    <property type="match status" value="1"/>
</dbReference>
<dbReference type="EMBL" id="AP024449">
    <property type="protein sequence ID" value="BCS29506.1"/>
    <property type="molecule type" value="Genomic_DNA"/>
</dbReference>
<dbReference type="AlphaFoldDB" id="A0A7R7XXF9"/>
<evidence type="ECO:0000313" key="10">
    <source>
        <dbReference type="Proteomes" id="UP000654913"/>
    </source>
</evidence>
<dbReference type="PROSITE" id="PS50048">
    <property type="entry name" value="ZN2_CY6_FUNGAL_2"/>
    <property type="match status" value="1"/>
</dbReference>
<keyword evidence="10" id="KW-1185">Reference proteome</keyword>
<dbReference type="GO" id="GO:0001228">
    <property type="term" value="F:DNA-binding transcription activator activity, RNA polymerase II-specific"/>
    <property type="evidence" value="ECO:0007669"/>
    <property type="project" value="TreeGrafter"/>
</dbReference>
<gene>
    <name evidence="9" type="ORF">APUU_71076S</name>
</gene>
<evidence type="ECO:0000256" key="2">
    <source>
        <dbReference type="ARBA" id="ARBA00022833"/>
    </source>
</evidence>
<feature type="domain" description="Zn(2)-C6 fungal-type" evidence="8">
    <location>
        <begin position="20"/>
        <end position="52"/>
    </location>
</feature>
<dbReference type="GO" id="GO:0008270">
    <property type="term" value="F:zinc ion binding"/>
    <property type="evidence" value="ECO:0007669"/>
    <property type="project" value="InterPro"/>
</dbReference>
<keyword evidence="5" id="KW-0804">Transcription</keyword>
<reference evidence="9" key="1">
    <citation type="submission" date="2021-01" db="EMBL/GenBank/DDBJ databases">
        <authorList>
            <consortium name="Aspergillus puulaauensis MK2 genome sequencing consortium"/>
            <person name="Kazuki M."/>
            <person name="Futagami T."/>
        </authorList>
    </citation>
    <scope>NUCLEOTIDE SEQUENCE</scope>
    <source>
        <strain evidence="9">MK2</strain>
    </source>
</reference>
<reference evidence="9" key="2">
    <citation type="submission" date="2021-02" db="EMBL/GenBank/DDBJ databases">
        <title>Aspergillus puulaauensis MK2 genome sequence.</title>
        <authorList>
            <person name="Futagami T."/>
            <person name="Mori K."/>
            <person name="Kadooka C."/>
            <person name="Tanaka T."/>
        </authorList>
    </citation>
    <scope>NUCLEOTIDE SEQUENCE</scope>
    <source>
        <strain evidence="9">MK2</strain>
    </source>
</reference>
<dbReference type="Proteomes" id="UP000654913">
    <property type="component" value="Chromosome 7"/>
</dbReference>
<sequence>MPVTPDRPSSIRKRHRPAHSCTECRRRKVRCDRVKPHCGQCRALDLTALCTYEEKARAQSAHRAASIASSTEQRLPRSQDTPGKAYPTSTPTPRRIQGTISKTRVYGHGHWMNAFSLMEGLHPLEPFGECFKAFFPRSNGNSGDDVANTVLECKRLAQNVKQQRPSRRCLSADIHRFFPDRGIMDELIRLYFATFESCYGILCYSSFLRDYDSCMELPESAESPFLLQILLVMTVAGPLHSDASVRAEMAANARIWIHIAQNWLSAPMEKDRLTLKAVQVYCLVLLSREVNHVGADLVWISAGSLVRIAMQMGLHQDPDLLGQMDVEEKELRRRLWYTILEMNVQAAIDSGMPPMITEEDYNTQPPKTRDETTRDGLINCSLQPLLAKSIPLRLRLTRIINSMQEEPSYDKVLDLGNELATASSEAAVAINESPSTNTFGSSFCSHLLRRFSLCLHYRPAVKSKTNPLYSHSRQVCLEAALDLVALLDDDLYSRILCIGGGMFRDLITRGALVIFLELSPDLSEDTSIFAKKRHRARQEPLLTDARRVVQYAKERMSQGDTNVKTYVCLSMMLAHAEARLDGLPFKEAVANATRDSLNVCRDILQATASARATDIRYPDLETWTNGVISPLHLDTNFEEDLDGLFNFDFTNEQFSMQWPAETAF</sequence>
<keyword evidence="1" id="KW-0479">Metal-binding</keyword>
<dbReference type="RefSeq" id="XP_041561692.1">
    <property type="nucleotide sequence ID" value="XM_041696020.1"/>
</dbReference>
<keyword evidence="2" id="KW-0862">Zinc</keyword>
<dbReference type="InterPro" id="IPR051430">
    <property type="entry name" value="Fungal_TF_Env_Response"/>
</dbReference>
<organism evidence="9 10">
    <name type="scientific">Aspergillus puulaauensis</name>
    <dbReference type="NCBI Taxonomy" id="1220207"/>
    <lineage>
        <taxon>Eukaryota</taxon>
        <taxon>Fungi</taxon>
        <taxon>Dikarya</taxon>
        <taxon>Ascomycota</taxon>
        <taxon>Pezizomycotina</taxon>
        <taxon>Eurotiomycetes</taxon>
        <taxon>Eurotiomycetidae</taxon>
        <taxon>Eurotiales</taxon>
        <taxon>Aspergillaceae</taxon>
        <taxon>Aspergillus</taxon>
    </lineage>
</organism>
<evidence type="ECO:0000256" key="1">
    <source>
        <dbReference type="ARBA" id="ARBA00022723"/>
    </source>
</evidence>
<proteinExistence type="predicted"/>
<dbReference type="OrthoDB" id="4337792at2759"/>
<dbReference type="InterPro" id="IPR001138">
    <property type="entry name" value="Zn2Cys6_DnaBD"/>
</dbReference>
<dbReference type="Pfam" id="PF00172">
    <property type="entry name" value="Zn_clus"/>
    <property type="match status" value="1"/>
</dbReference>
<feature type="compositionally biased region" description="Polar residues" evidence="7">
    <location>
        <begin position="67"/>
        <end position="95"/>
    </location>
</feature>
<dbReference type="KEGG" id="apuu:APUU_71076S"/>
<dbReference type="PANTHER" id="PTHR31944:SF129">
    <property type="entry name" value="ASPYRIDONES CLUSTER REGULATOR APDR-RELATED"/>
    <property type="match status" value="1"/>
</dbReference>
<dbReference type="Gene3D" id="4.10.240.10">
    <property type="entry name" value="Zn(2)-C6 fungal-type DNA-binding domain"/>
    <property type="match status" value="1"/>
</dbReference>
<dbReference type="CDD" id="cd12148">
    <property type="entry name" value="fungal_TF_MHR"/>
    <property type="match status" value="1"/>
</dbReference>
<evidence type="ECO:0000259" key="8">
    <source>
        <dbReference type="PROSITE" id="PS50048"/>
    </source>
</evidence>
<evidence type="ECO:0000256" key="5">
    <source>
        <dbReference type="ARBA" id="ARBA00023163"/>
    </source>
</evidence>
<dbReference type="GO" id="GO:0006351">
    <property type="term" value="P:DNA-templated transcription"/>
    <property type="evidence" value="ECO:0007669"/>
    <property type="project" value="InterPro"/>
</dbReference>
<dbReference type="PANTHER" id="PTHR31944">
    <property type="entry name" value="HEME-RESPONSIVE ZINC FINGER TRANSCRIPTION FACTOR HAP1"/>
    <property type="match status" value="1"/>
</dbReference>
<protein>
    <recommendedName>
        <fullName evidence="8">Zn(2)-C6 fungal-type domain-containing protein</fullName>
    </recommendedName>
</protein>
<evidence type="ECO:0000313" key="9">
    <source>
        <dbReference type="EMBL" id="BCS29506.1"/>
    </source>
</evidence>
<keyword evidence="4" id="KW-0238">DNA-binding</keyword>
<dbReference type="Pfam" id="PF04082">
    <property type="entry name" value="Fungal_trans"/>
    <property type="match status" value="1"/>
</dbReference>
<dbReference type="GO" id="GO:0000978">
    <property type="term" value="F:RNA polymerase II cis-regulatory region sequence-specific DNA binding"/>
    <property type="evidence" value="ECO:0007669"/>
    <property type="project" value="TreeGrafter"/>
</dbReference>
<accession>A0A7R7XXF9</accession>
<dbReference type="InterPro" id="IPR007219">
    <property type="entry name" value="XnlR_reg_dom"/>
</dbReference>
<evidence type="ECO:0000256" key="7">
    <source>
        <dbReference type="SAM" id="MobiDB-lite"/>
    </source>
</evidence>
<evidence type="ECO:0000256" key="6">
    <source>
        <dbReference type="ARBA" id="ARBA00023242"/>
    </source>
</evidence>
<dbReference type="SMART" id="SM00906">
    <property type="entry name" value="Fungal_trans"/>
    <property type="match status" value="1"/>
</dbReference>
<dbReference type="GeneID" id="64979503"/>
<dbReference type="GO" id="GO:0005634">
    <property type="term" value="C:nucleus"/>
    <property type="evidence" value="ECO:0007669"/>
    <property type="project" value="TreeGrafter"/>
</dbReference>
<dbReference type="SMART" id="SM00066">
    <property type="entry name" value="GAL4"/>
    <property type="match status" value="1"/>
</dbReference>
<dbReference type="CDD" id="cd00067">
    <property type="entry name" value="GAL4"/>
    <property type="match status" value="1"/>
</dbReference>